<reference evidence="7 8" key="1">
    <citation type="journal article" date="2020" name="IScience">
        <title>Genome Sequencing of the Endangered Kingdonia uniflora (Circaeasteraceae, Ranunculales) Reveals Potential Mechanisms of Evolutionary Specialization.</title>
        <authorList>
            <person name="Sun Y."/>
            <person name="Deng T."/>
            <person name="Zhang A."/>
            <person name="Moore M.J."/>
            <person name="Landis J.B."/>
            <person name="Lin N."/>
            <person name="Zhang H."/>
            <person name="Zhang X."/>
            <person name="Huang J."/>
            <person name="Zhang X."/>
            <person name="Sun H."/>
            <person name="Wang H."/>
        </authorList>
    </citation>
    <scope>NUCLEOTIDE SEQUENCE [LARGE SCALE GENOMIC DNA]</scope>
    <source>
        <strain evidence="7">TB1705</strain>
        <tissue evidence="7">Leaf</tissue>
    </source>
</reference>
<feature type="compositionally biased region" description="Polar residues" evidence="5">
    <location>
        <begin position="218"/>
        <end position="228"/>
    </location>
</feature>
<evidence type="ECO:0000256" key="3">
    <source>
        <dbReference type="ARBA" id="ARBA00023127"/>
    </source>
</evidence>
<organism evidence="7 8">
    <name type="scientific">Kingdonia uniflora</name>
    <dbReference type="NCBI Taxonomy" id="39325"/>
    <lineage>
        <taxon>Eukaryota</taxon>
        <taxon>Viridiplantae</taxon>
        <taxon>Streptophyta</taxon>
        <taxon>Embryophyta</taxon>
        <taxon>Tracheophyta</taxon>
        <taxon>Spermatophyta</taxon>
        <taxon>Magnoliopsida</taxon>
        <taxon>Ranunculales</taxon>
        <taxon>Circaeasteraceae</taxon>
        <taxon>Kingdonia</taxon>
    </lineage>
</organism>
<proteinExistence type="inferred from homology"/>
<keyword evidence="2" id="KW-0132">Cell division</keyword>
<dbReference type="Pfam" id="PF02984">
    <property type="entry name" value="Cyclin_C"/>
    <property type="match status" value="1"/>
</dbReference>
<dbReference type="Gene3D" id="1.10.472.10">
    <property type="entry name" value="Cyclin-like"/>
    <property type="match status" value="2"/>
</dbReference>
<dbReference type="SUPFAM" id="SSF47954">
    <property type="entry name" value="Cyclin-like"/>
    <property type="match status" value="2"/>
</dbReference>
<accession>A0A7J7MTK4</accession>
<gene>
    <name evidence="7" type="ORF">GIB67_028675</name>
</gene>
<comment type="caution">
    <text evidence="7">The sequence shown here is derived from an EMBL/GenBank/DDBJ whole genome shotgun (WGS) entry which is preliminary data.</text>
</comment>
<dbReference type="FunFam" id="1.10.472.10:FF:000040">
    <property type="entry name" value="D6-type cyclin"/>
    <property type="match status" value="1"/>
</dbReference>
<dbReference type="Pfam" id="PF00134">
    <property type="entry name" value="Cyclin_N"/>
    <property type="match status" value="1"/>
</dbReference>
<evidence type="ECO:0000256" key="4">
    <source>
        <dbReference type="ARBA" id="ARBA00023306"/>
    </source>
</evidence>
<dbReference type="PANTHER" id="PTHR10177">
    <property type="entry name" value="CYCLINS"/>
    <property type="match status" value="1"/>
</dbReference>
<evidence type="ECO:0000256" key="2">
    <source>
        <dbReference type="ARBA" id="ARBA00022618"/>
    </source>
</evidence>
<dbReference type="InterPro" id="IPR004367">
    <property type="entry name" value="Cyclin_C-dom"/>
</dbReference>
<comment type="similarity">
    <text evidence="1">Belongs to the cyclin family. Cyclin D subfamily.</text>
</comment>
<dbReference type="AlphaFoldDB" id="A0A7J7MTK4"/>
<evidence type="ECO:0000256" key="1">
    <source>
        <dbReference type="ARBA" id="ARBA00009065"/>
    </source>
</evidence>
<evidence type="ECO:0000313" key="7">
    <source>
        <dbReference type="EMBL" id="KAF6158251.1"/>
    </source>
</evidence>
<sequence length="243" mass="27858">MEKSRYVLQESEEPNFQGSSAKVAICFGMEESSYSRGKAWIMQLLDVACLSLAAKMEEIKVPLSVDLQVEECKFIFEVKTIQRMELLVLNTLKWRMRAVTPFTFMDYFFRKNNDDLPPPSSQKSRLVELILRLTRGIEYLEFKPSEVAAAVSISVIRETYLDKYEPCFIKNVQKERVFKCLELIHELQRSAAVQSVPQNPIEVLDVSCLSYKSDELPTVSSANSSQADSDFKRVNLNKPSDMD</sequence>
<keyword evidence="4" id="KW-0131">Cell cycle</keyword>
<keyword evidence="3" id="KW-0195">Cyclin</keyword>
<feature type="region of interest" description="Disordered" evidence="5">
    <location>
        <begin position="218"/>
        <end position="243"/>
    </location>
</feature>
<dbReference type="SMART" id="SM01332">
    <property type="entry name" value="Cyclin_C"/>
    <property type="match status" value="1"/>
</dbReference>
<dbReference type="InterPro" id="IPR036915">
    <property type="entry name" value="Cyclin-like_sf"/>
</dbReference>
<dbReference type="Proteomes" id="UP000541444">
    <property type="component" value="Unassembled WGS sequence"/>
</dbReference>
<keyword evidence="8" id="KW-1185">Reference proteome</keyword>
<dbReference type="CDD" id="cd20544">
    <property type="entry name" value="CYCLIN_AtCycD-like_rpt2"/>
    <property type="match status" value="1"/>
</dbReference>
<dbReference type="GO" id="GO:0051301">
    <property type="term" value="P:cell division"/>
    <property type="evidence" value="ECO:0007669"/>
    <property type="project" value="UniProtKB-KW"/>
</dbReference>
<name>A0A7J7MTK4_9MAGN</name>
<dbReference type="OrthoDB" id="5590282at2759"/>
<evidence type="ECO:0000256" key="5">
    <source>
        <dbReference type="SAM" id="MobiDB-lite"/>
    </source>
</evidence>
<evidence type="ECO:0000313" key="8">
    <source>
        <dbReference type="Proteomes" id="UP000541444"/>
    </source>
</evidence>
<evidence type="ECO:0000259" key="6">
    <source>
        <dbReference type="SMART" id="SM01332"/>
    </source>
</evidence>
<protein>
    <recommendedName>
        <fullName evidence="6">Cyclin C-terminal domain-containing protein</fullName>
    </recommendedName>
</protein>
<feature type="domain" description="Cyclin C-terminal" evidence="6">
    <location>
        <begin position="99"/>
        <end position="212"/>
    </location>
</feature>
<dbReference type="EMBL" id="JACGCM010001235">
    <property type="protein sequence ID" value="KAF6158251.1"/>
    <property type="molecule type" value="Genomic_DNA"/>
</dbReference>
<dbReference type="InterPro" id="IPR039361">
    <property type="entry name" value="Cyclin"/>
</dbReference>
<dbReference type="InterPro" id="IPR006671">
    <property type="entry name" value="Cyclin_N"/>
</dbReference>